<evidence type="ECO:0000313" key="6">
    <source>
        <dbReference type="Proteomes" id="UP000789831"/>
    </source>
</evidence>
<comment type="similarity">
    <text evidence="1">Belongs to the methyltransferase superfamily. RsmH family.</text>
</comment>
<dbReference type="PANTHER" id="PTHR11265">
    <property type="entry name" value="S-ADENOSYL-METHYLTRANSFERASE MRAW"/>
    <property type="match status" value="1"/>
</dbReference>
<dbReference type="GO" id="GO:0071424">
    <property type="term" value="F:rRNA (cytosine-N4-)-methyltransferase activity"/>
    <property type="evidence" value="ECO:0007669"/>
    <property type="project" value="TreeGrafter"/>
</dbReference>
<evidence type="ECO:0000256" key="1">
    <source>
        <dbReference type="ARBA" id="ARBA00010396"/>
    </source>
</evidence>
<dbReference type="Gene3D" id="1.10.150.170">
    <property type="entry name" value="Putative methyltransferase TM0872, insert domain"/>
    <property type="match status" value="1"/>
</dbReference>
<evidence type="ECO:0000256" key="2">
    <source>
        <dbReference type="ARBA" id="ARBA00022603"/>
    </source>
</evidence>
<dbReference type="GO" id="GO:0070475">
    <property type="term" value="P:rRNA base methylation"/>
    <property type="evidence" value="ECO:0007669"/>
    <property type="project" value="TreeGrafter"/>
</dbReference>
<organism evidence="5 6">
    <name type="scientific">Ambispora gerdemannii</name>
    <dbReference type="NCBI Taxonomy" id="144530"/>
    <lineage>
        <taxon>Eukaryota</taxon>
        <taxon>Fungi</taxon>
        <taxon>Fungi incertae sedis</taxon>
        <taxon>Mucoromycota</taxon>
        <taxon>Glomeromycotina</taxon>
        <taxon>Glomeromycetes</taxon>
        <taxon>Archaeosporales</taxon>
        <taxon>Ambisporaceae</taxon>
        <taxon>Ambispora</taxon>
    </lineage>
</organism>
<reference evidence="5" key="1">
    <citation type="submission" date="2021-06" db="EMBL/GenBank/DDBJ databases">
        <authorList>
            <person name="Kallberg Y."/>
            <person name="Tangrot J."/>
            <person name="Rosling A."/>
        </authorList>
    </citation>
    <scope>NUCLEOTIDE SEQUENCE</scope>
    <source>
        <strain evidence="5">MT106</strain>
    </source>
</reference>
<dbReference type="PANTHER" id="PTHR11265:SF0">
    <property type="entry name" value="12S RRNA N4-METHYLCYTIDINE METHYLTRANSFERASE"/>
    <property type="match status" value="1"/>
</dbReference>
<keyword evidence="4" id="KW-0949">S-adenosyl-L-methionine</keyword>
<dbReference type="NCBIfam" id="TIGR00006">
    <property type="entry name" value="16S rRNA (cytosine(1402)-N(4))-methyltransferase RsmH"/>
    <property type="match status" value="1"/>
</dbReference>
<keyword evidence="6" id="KW-1185">Reference proteome</keyword>
<dbReference type="OrthoDB" id="16290at2759"/>
<dbReference type="Gene3D" id="3.40.50.150">
    <property type="entry name" value="Vaccinia Virus protein VP39"/>
    <property type="match status" value="1"/>
</dbReference>
<keyword evidence="3" id="KW-0808">Transferase</keyword>
<dbReference type="PIRSF" id="PIRSF004486">
    <property type="entry name" value="MraW"/>
    <property type="match status" value="1"/>
</dbReference>
<accession>A0A9N9FQR3</accession>
<proteinExistence type="inferred from homology"/>
<dbReference type="HAMAP" id="MF_01007">
    <property type="entry name" value="16SrRNA_methyltr_H"/>
    <property type="match status" value="1"/>
</dbReference>
<dbReference type="EMBL" id="CAJVPL010001141">
    <property type="protein sequence ID" value="CAG8555018.1"/>
    <property type="molecule type" value="Genomic_DNA"/>
</dbReference>
<name>A0A9N9FQR3_9GLOM</name>
<dbReference type="InterPro" id="IPR002903">
    <property type="entry name" value="RsmH"/>
</dbReference>
<dbReference type="InterPro" id="IPR029063">
    <property type="entry name" value="SAM-dependent_MTases_sf"/>
</dbReference>
<dbReference type="Pfam" id="PF01795">
    <property type="entry name" value="Methyltransf_5"/>
    <property type="match status" value="1"/>
</dbReference>
<sequence>MVNSAVNNGIHVPVMLNEVLDYLNLKKEGIYVDCTFGKGGHSRPILEKLEKGKLIAFEWDEETANLVQEDKFFLSPRFHLINDNFANLEEHLKKMGIQEVDGFLFDLGLSSDQLAEEGRGFSYRLNSPLDMRMSGKSKLKAEDIINNYSWEKLADIFYHYGEERKARVIARKICYRRQKEKITNSEQLVGIIASCFSRKSDKHPARKVFQALRIFINNELENLTQALEIAFKYLAAGGRIIVISYHSLEDRIVKQIFKKYPSNKFQIITKKPSTPAQQEIMENHRARSAKMRVITRKM</sequence>
<dbReference type="InterPro" id="IPR023397">
    <property type="entry name" value="SAM-dep_MeTrfase_MraW_recog"/>
</dbReference>
<gene>
    <name evidence="5" type="ORF">AGERDE_LOCUS6864</name>
</gene>
<dbReference type="SUPFAM" id="SSF81799">
    <property type="entry name" value="Putative methyltransferase TM0872, insert domain"/>
    <property type="match status" value="1"/>
</dbReference>
<evidence type="ECO:0000256" key="3">
    <source>
        <dbReference type="ARBA" id="ARBA00022679"/>
    </source>
</evidence>
<keyword evidence="2" id="KW-0489">Methyltransferase</keyword>
<dbReference type="AlphaFoldDB" id="A0A9N9FQR3"/>
<comment type="caution">
    <text evidence="5">The sequence shown here is derived from an EMBL/GenBank/DDBJ whole genome shotgun (WGS) entry which is preliminary data.</text>
</comment>
<dbReference type="SUPFAM" id="SSF53335">
    <property type="entry name" value="S-adenosyl-L-methionine-dependent methyltransferases"/>
    <property type="match status" value="1"/>
</dbReference>
<evidence type="ECO:0000256" key="4">
    <source>
        <dbReference type="ARBA" id="ARBA00022691"/>
    </source>
</evidence>
<evidence type="ECO:0000313" key="5">
    <source>
        <dbReference type="EMBL" id="CAG8555018.1"/>
    </source>
</evidence>
<dbReference type="Proteomes" id="UP000789831">
    <property type="component" value="Unassembled WGS sequence"/>
</dbReference>
<protein>
    <submittedName>
        <fullName evidence="5">2668_t:CDS:1</fullName>
    </submittedName>
</protein>